<dbReference type="Pfam" id="PF00501">
    <property type="entry name" value="AMP-binding"/>
    <property type="match status" value="1"/>
</dbReference>
<protein>
    <submittedName>
        <fullName evidence="3">Long-chain-fatty-acid--CoA ligase</fullName>
    </submittedName>
</protein>
<dbReference type="eggNOG" id="COG1022">
    <property type="taxonomic scope" value="Bacteria"/>
</dbReference>
<dbReference type="OrthoDB" id="9803968at2"/>
<dbReference type="STRING" id="2518989.IMCC3088_2777"/>
<dbReference type="Gene3D" id="3.40.50.12780">
    <property type="entry name" value="N-terminal domain of ligase-like"/>
    <property type="match status" value="1"/>
</dbReference>
<dbReference type="PANTHER" id="PTHR43272">
    <property type="entry name" value="LONG-CHAIN-FATTY-ACID--COA LIGASE"/>
    <property type="match status" value="1"/>
</dbReference>
<keyword evidence="1" id="KW-0547">Nucleotide-binding</keyword>
<gene>
    <name evidence="3" type="ORF">IMCC3088_2777</name>
</gene>
<dbReference type="PANTHER" id="PTHR43272:SF33">
    <property type="entry name" value="AMP-BINDING DOMAIN-CONTAINING PROTEIN-RELATED"/>
    <property type="match status" value="1"/>
</dbReference>
<evidence type="ECO:0000256" key="1">
    <source>
        <dbReference type="ARBA" id="ARBA00022741"/>
    </source>
</evidence>
<dbReference type="GO" id="GO:0004467">
    <property type="term" value="F:long-chain fatty acid-CoA ligase activity"/>
    <property type="evidence" value="ECO:0007669"/>
    <property type="project" value="TreeGrafter"/>
</dbReference>
<accession>F3L4Z8</accession>
<dbReference type="Proteomes" id="UP000005615">
    <property type="component" value="Unassembled WGS sequence"/>
</dbReference>
<comment type="caution">
    <text evidence="3">The sequence shown here is derived from an EMBL/GenBank/DDBJ whole genome shotgun (WGS) entry which is preliminary data.</text>
</comment>
<keyword evidence="4" id="KW-1185">Reference proteome</keyword>
<dbReference type="PROSITE" id="PS00455">
    <property type="entry name" value="AMP_BINDING"/>
    <property type="match status" value="1"/>
</dbReference>
<dbReference type="InterPro" id="IPR000873">
    <property type="entry name" value="AMP-dep_synth/lig_dom"/>
</dbReference>
<dbReference type="InterPro" id="IPR020845">
    <property type="entry name" value="AMP-binding_CS"/>
</dbReference>
<keyword evidence="3" id="KW-0436">Ligase</keyword>
<evidence type="ECO:0000313" key="3">
    <source>
        <dbReference type="EMBL" id="EGG28585.1"/>
    </source>
</evidence>
<sequence length="561" mass="61774">MTPSELEAQVISPLAAFYQRVEQQPDQVAYIQPYAGGVTKQWRWAEVADEAERVASYLRAQGLQRGDRVILFSKNCAHWIMADLAIWMAGGVTVPLYPNLAAETIRQIIDHSGANYAFVGKLDNFESMAPGLPDTMPVVRFPDAPEVSGAISWETILTSSEPLAERTDPDLDELATIVYTSGTTGMPKGVMHSFRTVGNTGILSGLLYDANANDRCLSYLPLAHVAERAALETAQLYSGFTVYFAYSLDTFAEDLQRARPTLFFAVPRIWMKFQQGVLAKVGESKLNFLKRLPIIGKIIRRKLLQGLGLDQTRVALSGASPLSIRLIEWYRDLGLEIQEGYGMTENFAYSHSTPVGESLPGAVGRANPAVECVISDIGEVLVRSPTTMVGYYKAPEITAETLTEDGFLRTGDQGRIDEDGRLHITGRVKELFKTSKGKYVAPAPIENRLLANSLIEQVCVTGANLPQPIAVLNLNDVAQAEIVDAESAKHIADELTAHLAAVNQTLDPHERMSCLVAVPERWTPENGFTTPTLKIKRNVIDDTYAEHYEAWSTQGIKVIFK</sequence>
<evidence type="ECO:0000313" key="4">
    <source>
        <dbReference type="Proteomes" id="UP000005615"/>
    </source>
</evidence>
<proteinExistence type="predicted"/>
<evidence type="ECO:0000256" key="2">
    <source>
        <dbReference type="ARBA" id="ARBA00022840"/>
    </source>
</evidence>
<dbReference type="AlphaFoldDB" id="F3L4Z8"/>
<dbReference type="GO" id="GO:0005524">
    <property type="term" value="F:ATP binding"/>
    <property type="evidence" value="ECO:0007669"/>
    <property type="project" value="UniProtKB-KW"/>
</dbReference>
<dbReference type="SUPFAM" id="SSF56801">
    <property type="entry name" value="Acetyl-CoA synthetase-like"/>
    <property type="match status" value="1"/>
</dbReference>
<dbReference type="InterPro" id="IPR042099">
    <property type="entry name" value="ANL_N_sf"/>
</dbReference>
<organism evidence="3 4">
    <name type="scientific">Aequoribacter fuscus</name>
    <dbReference type="NCBI Taxonomy" id="2518989"/>
    <lineage>
        <taxon>Bacteria</taxon>
        <taxon>Pseudomonadati</taxon>
        <taxon>Pseudomonadota</taxon>
        <taxon>Gammaproteobacteria</taxon>
        <taxon>Cellvibrionales</taxon>
        <taxon>Halieaceae</taxon>
        <taxon>Aequoribacter</taxon>
    </lineage>
</organism>
<name>F3L4Z8_9GAMM</name>
<reference evidence="3 4" key="1">
    <citation type="journal article" date="2011" name="J. Bacteriol.">
        <title>Genome sequence of strain IMCC3088, a proteorhodopsin-containing marine bacterium belonging to the OM60/NOR5 clade.</title>
        <authorList>
            <person name="Jang Y."/>
            <person name="Oh H.M."/>
            <person name="Kang I."/>
            <person name="Lee K."/>
            <person name="Yang S.J."/>
            <person name="Cho J.C."/>
        </authorList>
    </citation>
    <scope>NUCLEOTIDE SEQUENCE [LARGE SCALE GENOMIC DNA]</scope>
    <source>
        <strain evidence="3 4">IMCC3088</strain>
    </source>
</reference>
<dbReference type="RefSeq" id="WP_009576916.1">
    <property type="nucleotide sequence ID" value="NZ_AEIG01000093.1"/>
</dbReference>
<dbReference type="Pfam" id="PF23562">
    <property type="entry name" value="AMP-binding_C_3"/>
    <property type="match status" value="1"/>
</dbReference>
<dbReference type="EMBL" id="AEIG01000093">
    <property type="protein sequence ID" value="EGG28585.1"/>
    <property type="molecule type" value="Genomic_DNA"/>
</dbReference>
<keyword evidence="2" id="KW-0067">ATP-binding</keyword>
<dbReference type="GO" id="GO:0016020">
    <property type="term" value="C:membrane"/>
    <property type="evidence" value="ECO:0007669"/>
    <property type="project" value="TreeGrafter"/>
</dbReference>